<organism evidence="3 4">
    <name type="scientific">Halocynthiibacter halioticoli</name>
    <dbReference type="NCBI Taxonomy" id="2986804"/>
    <lineage>
        <taxon>Bacteria</taxon>
        <taxon>Pseudomonadati</taxon>
        <taxon>Pseudomonadota</taxon>
        <taxon>Alphaproteobacteria</taxon>
        <taxon>Rhodobacterales</taxon>
        <taxon>Paracoccaceae</taxon>
        <taxon>Halocynthiibacter</taxon>
    </lineage>
</organism>
<keyword evidence="3" id="KW-0282">Flagellum</keyword>
<evidence type="ECO:0000313" key="3">
    <source>
        <dbReference type="EMBL" id="MCV6823062.1"/>
    </source>
</evidence>
<feature type="compositionally biased region" description="Basic and acidic residues" evidence="1">
    <location>
        <begin position="384"/>
        <end position="401"/>
    </location>
</feature>
<feature type="compositionally biased region" description="Low complexity" evidence="1">
    <location>
        <begin position="311"/>
        <end position="327"/>
    </location>
</feature>
<feature type="domain" description="Flagellar hook-length control protein-like C-terminal" evidence="2">
    <location>
        <begin position="479"/>
        <end position="553"/>
    </location>
</feature>
<evidence type="ECO:0000313" key="4">
    <source>
        <dbReference type="Proteomes" id="UP001208041"/>
    </source>
</evidence>
<feature type="region of interest" description="Disordered" evidence="1">
    <location>
        <begin position="185"/>
        <end position="239"/>
    </location>
</feature>
<dbReference type="Pfam" id="PF02120">
    <property type="entry name" value="Flg_hook"/>
    <property type="match status" value="1"/>
</dbReference>
<feature type="region of interest" description="Disordered" evidence="1">
    <location>
        <begin position="549"/>
        <end position="598"/>
    </location>
</feature>
<sequence>MKSTILAQLMTALPTISAPEKPRGESDVSGAESFLNALSETQLEGASFQESIIGGEVPAAQRTIPVDVVSTPRASLIQMDASDGLKMGSVTAPALQELSLVGHTSEAAFDDRKIEKTQNDISVPQETPTSVLNNSIEITRATTADARDTNAQEQGYNSTPLNGTQGQSEAAPIGNEVPELAAAISDKRIDQPLESNTDKSQKKREAPAPIQGKYESWSDEQAGTVSTQSPPDQQRPKETWNPVYHFKEPQNRTLAGGDGHNPQASQTYKVAHNTGQTPFAPTQTSVPSEPTGVRLQSTNIETETAQIESVTQPQTQETTKPTPSESSASLGAYRKDQTSQRDQSVVANTDASTNSTHKPEVPKDILHSEAPIGISTHETTAASRPEKLESTAQLDRPKFELPKAPSNVQAGSNEPQHLASSSLIEIAQIDDPQPRETEIETSFSRIESSASAPTTSSREVAGLRPETPRLIVQQLAQSFPHEPNRPIEIALSPEELGKVRLTLLPAEHGMMLSIVAERPETLDLMRRNIEMLSQGFQSLGYESTAFSFSQSGSEHIPDQHRRDQEDISDFSASTKNGSETLPPRKLKLGSAESVDYRV</sequence>
<dbReference type="CDD" id="cd17470">
    <property type="entry name" value="T3SS_Flik_C"/>
    <property type="match status" value="1"/>
</dbReference>
<dbReference type="Gene3D" id="3.30.750.140">
    <property type="match status" value="1"/>
</dbReference>
<evidence type="ECO:0000259" key="2">
    <source>
        <dbReference type="Pfam" id="PF02120"/>
    </source>
</evidence>
<name>A0AAE3LP83_9RHOB</name>
<dbReference type="InterPro" id="IPR038610">
    <property type="entry name" value="FliK-like_C_sf"/>
</dbReference>
<keyword evidence="3" id="KW-0969">Cilium</keyword>
<reference evidence="3" key="1">
    <citation type="submission" date="2022-10" db="EMBL/GenBank/DDBJ databases">
        <authorList>
            <person name="Yue Y."/>
        </authorList>
    </citation>
    <scope>NUCLEOTIDE SEQUENCE</scope>
    <source>
        <strain evidence="3">Z654</strain>
    </source>
</reference>
<dbReference type="RefSeq" id="WP_263951893.1">
    <property type="nucleotide sequence ID" value="NZ_JAOYFC010000001.1"/>
</dbReference>
<dbReference type="AlphaFoldDB" id="A0AAE3LP83"/>
<feature type="compositionally biased region" description="Polar residues" evidence="1">
    <location>
        <begin position="406"/>
        <end position="423"/>
    </location>
</feature>
<keyword evidence="3" id="KW-0966">Cell projection</keyword>
<accession>A0AAE3LP83</accession>
<feature type="compositionally biased region" description="Polar residues" evidence="1">
    <location>
        <begin position="440"/>
        <end position="458"/>
    </location>
</feature>
<keyword evidence="4" id="KW-1185">Reference proteome</keyword>
<feature type="compositionally biased region" description="Basic and acidic residues" evidence="1">
    <location>
        <begin position="185"/>
        <end position="206"/>
    </location>
</feature>
<feature type="compositionally biased region" description="Basic and acidic residues" evidence="1">
    <location>
        <begin position="555"/>
        <end position="565"/>
    </location>
</feature>
<evidence type="ECO:0000256" key="1">
    <source>
        <dbReference type="SAM" id="MobiDB-lite"/>
    </source>
</evidence>
<dbReference type="EMBL" id="JAOYFC010000001">
    <property type="protein sequence ID" value="MCV6823062.1"/>
    <property type="molecule type" value="Genomic_DNA"/>
</dbReference>
<feature type="region of interest" description="Disordered" evidence="1">
    <location>
        <begin position="304"/>
        <end position="465"/>
    </location>
</feature>
<gene>
    <name evidence="3" type="ORF">OH136_00720</name>
</gene>
<feature type="compositionally biased region" description="Basic and acidic residues" evidence="1">
    <location>
        <begin position="357"/>
        <end position="367"/>
    </location>
</feature>
<proteinExistence type="predicted"/>
<feature type="region of interest" description="Disordered" evidence="1">
    <location>
        <begin position="141"/>
        <end position="171"/>
    </location>
</feature>
<feature type="compositionally biased region" description="Polar residues" evidence="1">
    <location>
        <begin position="570"/>
        <end position="579"/>
    </location>
</feature>
<feature type="compositionally biased region" description="Polar residues" evidence="1">
    <location>
        <begin position="152"/>
        <end position="168"/>
    </location>
</feature>
<dbReference type="InterPro" id="IPR021136">
    <property type="entry name" value="Flagellar_hook_control-like_C"/>
</dbReference>
<dbReference type="Proteomes" id="UP001208041">
    <property type="component" value="Unassembled WGS sequence"/>
</dbReference>
<comment type="caution">
    <text evidence="3">The sequence shown here is derived from an EMBL/GenBank/DDBJ whole genome shotgun (WGS) entry which is preliminary data.</text>
</comment>
<protein>
    <submittedName>
        <fullName evidence="3">Flagellar hook-length control protein FliK</fullName>
    </submittedName>
</protein>
<feature type="compositionally biased region" description="Polar residues" evidence="1">
    <location>
        <begin position="219"/>
        <end position="232"/>
    </location>
</feature>
<feature type="compositionally biased region" description="Polar residues" evidence="1">
    <location>
        <begin position="340"/>
        <end position="356"/>
    </location>
</feature>